<sequence>MASTYPQFAPYQPPGVNTQELPMLPGLKETNEMLLLNLTKKMEELAVNMAKEKEKRPKQTNFRANVQIQSSQEDTNPVLQDSPVNHIEVVQAVQTRGQRNLQSILKKDKIIEEQPELIQKKVTIFAKPTNQLRPVLVPTDSFNSTPIVPGGINSQCPV</sequence>
<name>A9U5S6_PHYPA</name>
<evidence type="ECO:0000313" key="2">
    <source>
        <dbReference type="EMBL" id="EDQ48977.1"/>
    </source>
</evidence>
<evidence type="ECO:0000256" key="1">
    <source>
        <dbReference type="SAM" id="MobiDB-lite"/>
    </source>
</evidence>
<dbReference type="EMBL" id="DS545616">
    <property type="protein sequence ID" value="EDQ48977.1"/>
    <property type="molecule type" value="Genomic_DNA"/>
</dbReference>
<reference evidence="2" key="1">
    <citation type="journal article" date="2008" name="Science">
        <title>The Physcomitrella genome reveals evolutionary insights into the conquest of land by plants.</title>
        <authorList>
            <person name="Rensing S."/>
            <person name="Lang D."/>
            <person name="Zimmer A."/>
            <person name="Terry A."/>
            <person name="Salamov A."/>
            <person name="Shapiro H."/>
            <person name="Nishiyama T."/>
            <person name="Perroud P.-F."/>
            <person name="Lindquist E."/>
            <person name="Kamisugi Y."/>
            <person name="Tanahashi T."/>
            <person name="Sakakibara K."/>
            <person name="Fujita T."/>
            <person name="Oishi K."/>
            <person name="Shin-I T."/>
            <person name="Kuroki Y."/>
            <person name="Toyoda A."/>
            <person name="Suzuki Y."/>
            <person name="Hashimoto A."/>
            <person name="Yamaguchi K."/>
            <person name="Sugano A."/>
            <person name="Kohara Y."/>
            <person name="Fujiyama A."/>
            <person name="Anterola A."/>
            <person name="Aoki S."/>
            <person name="Ashton N."/>
            <person name="Barbazuk W.B."/>
            <person name="Barker E."/>
            <person name="Bennetzen J."/>
            <person name="Bezanilla M."/>
            <person name="Blankenship R."/>
            <person name="Cho S.H."/>
            <person name="Dutcher S."/>
            <person name="Estelle M."/>
            <person name="Fawcett J.A."/>
            <person name="Gundlach H."/>
            <person name="Hanada K."/>
            <person name="Heyl A."/>
            <person name="Hicks K.A."/>
            <person name="Hugh J."/>
            <person name="Lohr M."/>
            <person name="Mayer K."/>
            <person name="Melkozernov A."/>
            <person name="Murata T."/>
            <person name="Nelson D."/>
            <person name="Pils B."/>
            <person name="Prigge M."/>
            <person name="Reiss B."/>
            <person name="Renner T."/>
            <person name="Rombauts S."/>
            <person name="Rushton P."/>
            <person name="Sanderfoot A."/>
            <person name="Schween G."/>
            <person name="Shiu S.-H."/>
            <person name="Stueber K."/>
            <person name="Theodoulou F.L."/>
            <person name="Tu H."/>
            <person name="Van de Peer Y."/>
            <person name="Verrier P.J."/>
            <person name="Waters E."/>
            <person name="Wood A."/>
            <person name="Yang L."/>
            <person name="Cove D."/>
            <person name="Cuming A."/>
            <person name="Hasebe M."/>
            <person name="Lucas S."/>
            <person name="Mishler D.B."/>
            <person name="Reski R."/>
            <person name="Grigoriev I."/>
            <person name="Quatrano R.S."/>
            <person name="Boore J.L."/>
        </authorList>
    </citation>
    <scope>NUCLEOTIDE SEQUENCE [LARGE SCALE GENOMIC DNA]</scope>
</reference>
<accession>A9U5S6</accession>
<gene>
    <name evidence="2" type="ORF">PHYPADRAFT_102808</name>
</gene>
<feature type="region of interest" description="Disordered" evidence="1">
    <location>
        <begin position="51"/>
        <end position="81"/>
    </location>
</feature>
<organism>
    <name type="scientific">Physcomitrium patens</name>
    <name type="common">Spreading-leaved earth moss</name>
    <name type="synonym">Physcomitrella patens</name>
    <dbReference type="NCBI Taxonomy" id="3218"/>
    <lineage>
        <taxon>Eukaryota</taxon>
        <taxon>Viridiplantae</taxon>
        <taxon>Streptophyta</taxon>
        <taxon>Embryophyta</taxon>
        <taxon>Bryophyta</taxon>
        <taxon>Bryophytina</taxon>
        <taxon>Bryopsida</taxon>
        <taxon>Funariidae</taxon>
        <taxon>Funariales</taxon>
        <taxon>Funariaceae</taxon>
        <taxon>Physcomitrium</taxon>
    </lineage>
</organism>
<feature type="compositionally biased region" description="Polar residues" evidence="1">
    <location>
        <begin position="59"/>
        <end position="81"/>
    </location>
</feature>
<dbReference type="AlphaFoldDB" id="A9U5S6"/>
<protein>
    <submittedName>
        <fullName evidence="2">Predicted protein</fullName>
    </submittedName>
</protein>
<proteinExistence type="predicted"/>